<organism evidence="4 5">
    <name type="scientific">Cadophora malorum</name>
    <dbReference type="NCBI Taxonomy" id="108018"/>
    <lineage>
        <taxon>Eukaryota</taxon>
        <taxon>Fungi</taxon>
        <taxon>Dikarya</taxon>
        <taxon>Ascomycota</taxon>
        <taxon>Pezizomycotina</taxon>
        <taxon>Leotiomycetes</taxon>
        <taxon>Helotiales</taxon>
        <taxon>Ploettnerulaceae</taxon>
        <taxon>Cadophora</taxon>
    </lineage>
</organism>
<gene>
    <name evidence="4" type="ORF">IFR04_008552</name>
</gene>
<evidence type="ECO:0000256" key="2">
    <source>
        <dbReference type="ARBA" id="ARBA00022729"/>
    </source>
</evidence>
<dbReference type="OrthoDB" id="5596743at2759"/>
<sequence length="521" mass="53135">MKLLSFILALALAQGALSACNANNCARAVTGTRIGKIPDQTSRMRDCSSFMLVTVTPATSTITATATITSTTTLGGMMKRQAAVLEQRQVTVTPSSIPIYASACSSAARYSSACSCWGITARTTTASAPVTRTTVTVTATASVCPVGNTKCGTSCLNLQVDPKNCGACGNACAFGTTCQSGACASAPPPGNCPTYTASCSSVMNGILATDSIASPQLVDYRFQTVLLGITNPSDFLAGLGPTPCQTYTDPTEYNTCVELLANPDFVSKLTNIVLEVLTAFQTCASNFAAGVPDYQVIINGPANETCGAPNSLRRHVNRVGDGYDLSRSMLEAIEYDKMTAPAPVLGRMKPSSDLIQLVRRQQNNCARTGTCFETCPACRDQQLYCGSTASPLTVNLCRAGAILVGAAVRAAAGTAAGTLCGTACLPAGPIAAGCAVFCATAAAGFAGLAVNSFCPTSNPSICTPLSQQCTTCNLANNGLCDAASTQCCVGETGTQCGANCCCCPQCQAPSGINCACAAAPC</sequence>
<comment type="similarity">
    <text evidence="1">Belongs to the STIG1 family.</text>
</comment>
<dbReference type="PROSITE" id="PS51257">
    <property type="entry name" value="PROKAR_LIPOPROTEIN"/>
    <property type="match status" value="1"/>
</dbReference>
<dbReference type="EMBL" id="JAFJYH010000132">
    <property type="protein sequence ID" value="KAG4418276.1"/>
    <property type="molecule type" value="Genomic_DNA"/>
</dbReference>
<feature type="signal peptide" evidence="3">
    <location>
        <begin position="1"/>
        <end position="18"/>
    </location>
</feature>
<evidence type="ECO:0000256" key="3">
    <source>
        <dbReference type="SAM" id="SignalP"/>
    </source>
</evidence>
<keyword evidence="5" id="KW-1185">Reference proteome</keyword>
<dbReference type="Pfam" id="PF04885">
    <property type="entry name" value="Stig1"/>
    <property type="match status" value="1"/>
</dbReference>
<dbReference type="Proteomes" id="UP000664132">
    <property type="component" value="Unassembled WGS sequence"/>
</dbReference>
<reference evidence="4" key="1">
    <citation type="submission" date="2021-02" db="EMBL/GenBank/DDBJ databases">
        <title>Genome sequence Cadophora malorum strain M34.</title>
        <authorList>
            <person name="Stefanovic E."/>
            <person name="Vu D."/>
            <person name="Scully C."/>
            <person name="Dijksterhuis J."/>
            <person name="Roader J."/>
            <person name="Houbraken J."/>
        </authorList>
    </citation>
    <scope>NUCLEOTIDE SEQUENCE</scope>
    <source>
        <strain evidence="4">M34</strain>
    </source>
</reference>
<evidence type="ECO:0000313" key="4">
    <source>
        <dbReference type="EMBL" id="KAG4418276.1"/>
    </source>
</evidence>
<protein>
    <submittedName>
        <fullName evidence="4">Uncharacterized protein</fullName>
    </submittedName>
</protein>
<comment type="caution">
    <text evidence="4">The sequence shown here is derived from an EMBL/GenBank/DDBJ whole genome shotgun (WGS) entry which is preliminary data.</text>
</comment>
<proteinExistence type="inferred from homology"/>
<dbReference type="InterPro" id="IPR006969">
    <property type="entry name" value="Stig-like"/>
</dbReference>
<accession>A0A8H7TF16</accession>
<dbReference type="AlphaFoldDB" id="A0A8H7TF16"/>
<feature type="chain" id="PRO_5034215391" evidence="3">
    <location>
        <begin position="19"/>
        <end position="521"/>
    </location>
</feature>
<evidence type="ECO:0000313" key="5">
    <source>
        <dbReference type="Proteomes" id="UP000664132"/>
    </source>
</evidence>
<keyword evidence="2 3" id="KW-0732">Signal</keyword>
<name>A0A8H7TF16_9HELO</name>
<evidence type="ECO:0000256" key="1">
    <source>
        <dbReference type="ARBA" id="ARBA00006010"/>
    </source>
</evidence>